<feature type="compositionally biased region" description="Basic and acidic residues" evidence="2">
    <location>
        <begin position="16"/>
        <end position="28"/>
    </location>
</feature>
<evidence type="ECO:0000256" key="2">
    <source>
        <dbReference type="SAM" id="MobiDB-lite"/>
    </source>
</evidence>
<comment type="caution">
    <text evidence="4">The sequence shown here is derived from an EMBL/GenBank/DDBJ whole genome shotgun (WGS) entry which is preliminary data.</text>
</comment>
<dbReference type="EMBL" id="JAPQKO010000001">
    <property type="protein sequence ID" value="KAJ5183718.1"/>
    <property type="molecule type" value="Genomic_DNA"/>
</dbReference>
<feature type="coiled-coil region" evidence="1">
    <location>
        <begin position="332"/>
        <end position="360"/>
    </location>
</feature>
<feature type="domain" description="Something about silencing protein 4" evidence="3">
    <location>
        <begin position="318"/>
        <end position="412"/>
    </location>
</feature>
<dbReference type="InterPro" id="IPR038988">
    <property type="entry name" value="Sas4"/>
</dbReference>
<feature type="compositionally biased region" description="Polar residues" evidence="2">
    <location>
        <begin position="90"/>
        <end position="100"/>
    </location>
</feature>
<feature type="compositionally biased region" description="Basic and acidic residues" evidence="2">
    <location>
        <begin position="228"/>
        <end position="239"/>
    </location>
</feature>
<dbReference type="PANTHER" id="PTHR38422:SF1">
    <property type="entry name" value="SOMETHING ABOUT SILENCING PROTEIN 4"/>
    <property type="match status" value="1"/>
</dbReference>
<dbReference type="GO" id="GO:0004402">
    <property type="term" value="F:histone acetyltransferase activity"/>
    <property type="evidence" value="ECO:0007669"/>
    <property type="project" value="TreeGrafter"/>
</dbReference>
<reference evidence="4" key="2">
    <citation type="journal article" date="2023" name="IMA Fungus">
        <title>Comparative genomic study of the Penicillium genus elucidates a diverse pangenome and 15 lateral gene transfer events.</title>
        <authorList>
            <person name="Petersen C."/>
            <person name="Sorensen T."/>
            <person name="Nielsen M.R."/>
            <person name="Sondergaard T.E."/>
            <person name="Sorensen J.L."/>
            <person name="Fitzpatrick D.A."/>
            <person name="Frisvad J.C."/>
            <person name="Nielsen K.L."/>
        </authorList>
    </citation>
    <scope>NUCLEOTIDE SEQUENCE</scope>
    <source>
        <strain evidence="4">IBT 21917</strain>
    </source>
</reference>
<accession>A0A9W9IRB0</accession>
<evidence type="ECO:0000259" key="3">
    <source>
        <dbReference type="Pfam" id="PF15460"/>
    </source>
</evidence>
<feature type="compositionally biased region" description="Basic and acidic residues" evidence="2">
    <location>
        <begin position="172"/>
        <end position="194"/>
    </location>
</feature>
<sequence length="607" mass="67551">MALLSRSSPRGSVRQAPDHSDGAKKLRVQENGSRRRRSSPDCLDTSVTHSHAESDPTRLANPLKSARPRTSTRRTRRSSSASVDCVTPSARPTTSETPRANVNGLVDGSDERPAQGALSSAASVEYLHDERESPDPLDTISPAVNRPTKVLSPAPKVEPKPTTPSVATRAARRNDIELKADTMDTPNEKTKDSEQLASPRPADAMRSLRTRKNALPETEQPASAPGGSERRSLRSADTGSRCKSELAPYFYNYEQLISLEAPKPELLAASTKIALVDDISEPLLPSPDPSPFGNPLQKLHNCEVITLPEPVLRSAAVDPLNDEMYFRVHRRFERQEKQLRNIERDRAQHEKQNVDRLLEELRGPDWLRIMGLTGVHDSEKKLYEPKRQILIQELVAVVKKFQVWKDDERRRKLGKDKPPPVVDTEPDARRPRKQSRPVEDATDGDGSPVSGIDSPSTPDPNDVDAWAARQLHQEARSASAAKPRKSGTGSHKARVDQENVSQSKETPGNSKRQKTQHPPRVATPVYYYEPPSDKPFTSFFDEPQAREAAIAASKGPREGRPSHILAFGHPIPNAEEHEFEPPPALLTEEFLRASQRQRRRLKRQSQG</sequence>
<proteinExistence type="predicted"/>
<protein>
    <recommendedName>
        <fullName evidence="3">Something about silencing protein 4 domain-containing protein</fullName>
    </recommendedName>
</protein>
<dbReference type="OrthoDB" id="1938992at2759"/>
<keyword evidence="5" id="KW-1185">Reference proteome</keyword>
<dbReference type="Pfam" id="PF15460">
    <property type="entry name" value="SAS4"/>
    <property type="match status" value="1"/>
</dbReference>
<feature type="region of interest" description="Disordered" evidence="2">
    <location>
        <begin position="1"/>
        <end position="239"/>
    </location>
</feature>
<evidence type="ECO:0000256" key="1">
    <source>
        <dbReference type="SAM" id="Coils"/>
    </source>
</evidence>
<feature type="compositionally biased region" description="Polar residues" evidence="2">
    <location>
        <begin position="498"/>
        <end position="510"/>
    </location>
</feature>
<feature type="compositionally biased region" description="Basic residues" evidence="2">
    <location>
        <begin position="66"/>
        <end position="77"/>
    </location>
</feature>
<keyword evidence="1" id="KW-0175">Coiled coil</keyword>
<gene>
    <name evidence="4" type="ORF">N7492_001334</name>
</gene>
<evidence type="ECO:0000313" key="4">
    <source>
        <dbReference type="EMBL" id="KAJ5183718.1"/>
    </source>
</evidence>
<dbReference type="Proteomes" id="UP001146351">
    <property type="component" value="Unassembled WGS sequence"/>
</dbReference>
<dbReference type="InterPro" id="IPR029184">
    <property type="entry name" value="Sas4_dom"/>
</dbReference>
<feature type="region of interest" description="Disordered" evidence="2">
    <location>
        <begin position="549"/>
        <end position="568"/>
    </location>
</feature>
<dbReference type="AlphaFoldDB" id="A0A9W9IRB0"/>
<feature type="compositionally biased region" description="Polar residues" evidence="2">
    <location>
        <begin position="1"/>
        <end position="10"/>
    </location>
</feature>
<evidence type="ECO:0000313" key="5">
    <source>
        <dbReference type="Proteomes" id="UP001146351"/>
    </source>
</evidence>
<dbReference type="PANTHER" id="PTHR38422">
    <property type="entry name" value="SOMETHING ABOUT SILENCING PROTEIN 4"/>
    <property type="match status" value="1"/>
</dbReference>
<reference evidence="4" key="1">
    <citation type="submission" date="2022-11" db="EMBL/GenBank/DDBJ databases">
        <authorList>
            <person name="Petersen C."/>
        </authorList>
    </citation>
    <scope>NUCLEOTIDE SEQUENCE</scope>
    <source>
        <strain evidence="4">IBT 21917</strain>
    </source>
</reference>
<dbReference type="GO" id="GO:0033255">
    <property type="term" value="C:SAS acetyltransferase complex"/>
    <property type="evidence" value="ECO:0007669"/>
    <property type="project" value="InterPro"/>
</dbReference>
<feature type="region of interest" description="Disordered" evidence="2">
    <location>
        <begin position="410"/>
        <end position="539"/>
    </location>
</feature>
<organism evidence="4 5">
    <name type="scientific">Penicillium capsulatum</name>
    <dbReference type="NCBI Taxonomy" id="69766"/>
    <lineage>
        <taxon>Eukaryota</taxon>
        <taxon>Fungi</taxon>
        <taxon>Dikarya</taxon>
        <taxon>Ascomycota</taxon>
        <taxon>Pezizomycotina</taxon>
        <taxon>Eurotiomycetes</taxon>
        <taxon>Eurotiomycetidae</taxon>
        <taxon>Eurotiales</taxon>
        <taxon>Aspergillaceae</taxon>
        <taxon>Penicillium</taxon>
    </lineage>
</organism>
<name>A0A9W9IRB0_9EURO</name>